<feature type="compositionally biased region" description="Basic and acidic residues" evidence="1">
    <location>
        <begin position="1"/>
        <end position="17"/>
    </location>
</feature>
<reference evidence="2" key="1">
    <citation type="submission" date="2024-06" db="EMBL/GenBank/DDBJ databases">
        <authorList>
            <consortium name="consrtm"/>
            <person name="Uemura M."/>
            <person name="Terahara T."/>
        </authorList>
    </citation>
    <scope>NUCLEOTIDE SEQUENCE</scope>
    <source>
        <strain evidence="2">KM77-8</strain>
    </source>
</reference>
<reference evidence="2" key="2">
    <citation type="submission" date="2024-07" db="EMBL/GenBank/DDBJ databases">
        <title>Streptomyces haneummycinica sp. nov., a new antibiotic-producing actinobacterium isolated from marine sediment.</title>
        <authorList>
            <person name="Uemura M."/>
            <person name="Hamada M."/>
            <person name="Hirano S."/>
            <person name="Kobayashi K."/>
            <person name="Ohshiro T."/>
            <person name="Kobayashi T."/>
            <person name="Terahara T."/>
        </authorList>
    </citation>
    <scope>NUCLEOTIDE SEQUENCE</scope>
    <source>
        <strain evidence="2">KM77-8</strain>
    </source>
</reference>
<sequence length="137" mass="14571">MTHLTRRERLHPVEHGRAHVPSQRRRGAGAVVHGTDVAHDLDQGDPDHHGAEAQDVTAVTFDDAAVDDVRVEGGQVERGAGLQELQQHEQGDGSLVGLEMGPQESYEHAESLGVVGEGDGCPWPLSSNTPPALPQAN</sequence>
<feature type="region of interest" description="Disordered" evidence="1">
    <location>
        <begin position="77"/>
        <end position="137"/>
    </location>
</feature>
<dbReference type="AlphaFoldDB" id="A0AAT9HVE9"/>
<name>A0AAT9HVE9_9ACTN</name>
<evidence type="ECO:0000313" key="2">
    <source>
        <dbReference type="EMBL" id="BFO21254.1"/>
    </source>
</evidence>
<feature type="compositionally biased region" description="Polar residues" evidence="1">
    <location>
        <begin position="125"/>
        <end position="137"/>
    </location>
</feature>
<protein>
    <recommendedName>
        <fullName evidence="3">DUF5709 domain-containing protein</fullName>
    </recommendedName>
</protein>
<dbReference type="EMBL" id="AP035768">
    <property type="protein sequence ID" value="BFO21254.1"/>
    <property type="molecule type" value="Genomic_DNA"/>
</dbReference>
<evidence type="ECO:0000256" key="1">
    <source>
        <dbReference type="SAM" id="MobiDB-lite"/>
    </source>
</evidence>
<evidence type="ECO:0008006" key="3">
    <source>
        <dbReference type="Google" id="ProtNLM"/>
    </source>
</evidence>
<feature type="compositionally biased region" description="Basic and acidic residues" evidence="1">
    <location>
        <begin position="36"/>
        <end position="51"/>
    </location>
</feature>
<gene>
    <name evidence="2" type="ORF">SHKM778_76420</name>
</gene>
<proteinExistence type="predicted"/>
<feature type="region of interest" description="Disordered" evidence="1">
    <location>
        <begin position="1"/>
        <end position="51"/>
    </location>
</feature>
<organism evidence="2">
    <name type="scientific">Streptomyces haneummycinicus</name>
    <dbReference type="NCBI Taxonomy" id="3074435"/>
    <lineage>
        <taxon>Bacteria</taxon>
        <taxon>Bacillati</taxon>
        <taxon>Actinomycetota</taxon>
        <taxon>Actinomycetes</taxon>
        <taxon>Kitasatosporales</taxon>
        <taxon>Streptomycetaceae</taxon>
        <taxon>Streptomyces</taxon>
    </lineage>
</organism>
<accession>A0AAT9HVE9</accession>